<accession>A0AAU2VQP9</accession>
<feature type="chain" id="PRO_5043996081" description="ATP-binding protein" evidence="1">
    <location>
        <begin position="29"/>
        <end position="104"/>
    </location>
</feature>
<evidence type="ECO:0000313" key="2">
    <source>
        <dbReference type="EMBL" id="WTW69214.1"/>
    </source>
</evidence>
<feature type="signal peptide" evidence="1">
    <location>
        <begin position="1"/>
        <end position="28"/>
    </location>
</feature>
<organism evidence="2">
    <name type="scientific">Streptomyces sp. NBC_00008</name>
    <dbReference type="NCBI Taxonomy" id="2903610"/>
    <lineage>
        <taxon>Bacteria</taxon>
        <taxon>Bacillati</taxon>
        <taxon>Actinomycetota</taxon>
        <taxon>Actinomycetes</taxon>
        <taxon>Kitasatosporales</taxon>
        <taxon>Streptomycetaceae</taxon>
        <taxon>Streptomyces</taxon>
    </lineage>
</organism>
<dbReference type="EMBL" id="CP108313">
    <property type="protein sequence ID" value="WTW69214.1"/>
    <property type="molecule type" value="Genomic_DNA"/>
</dbReference>
<dbReference type="AlphaFoldDB" id="A0AAU2VQP9"/>
<gene>
    <name evidence="2" type="ORF">OG398_13510</name>
</gene>
<reference evidence="2" key="1">
    <citation type="submission" date="2022-10" db="EMBL/GenBank/DDBJ databases">
        <title>The complete genomes of actinobacterial strains from the NBC collection.</title>
        <authorList>
            <person name="Joergensen T.S."/>
            <person name="Alvarez Arevalo M."/>
            <person name="Sterndorff E.B."/>
            <person name="Faurdal D."/>
            <person name="Vuksanovic O."/>
            <person name="Mourched A.-S."/>
            <person name="Charusanti P."/>
            <person name="Shaw S."/>
            <person name="Blin K."/>
            <person name="Weber T."/>
        </authorList>
    </citation>
    <scope>NUCLEOTIDE SEQUENCE</scope>
    <source>
        <strain evidence="2">NBC_00008</strain>
    </source>
</reference>
<name>A0AAU2VQP9_9ACTN</name>
<protein>
    <recommendedName>
        <fullName evidence="3">ATP-binding protein</fullName>
    </recommendedName>
</protein>
<evidence type="ECO:0008006" key="3">
    <source>
        <dbReference type="Google" id="ProtNLM"/>
    </source>
</evidence>
<sequence length="104" mass="9798">MKKSAARTLGVAALGAAFAAAAAGTASASALPLDTATGALPVVGSLANATSTLPVKDTATDLLGTSQAKTVKDVTAPAKGLLGGLPTGGMKTGGLNLNGVPLGR</sequence>
<keyword evidence="1" id="KW-0732">Signal</keyword>
<evidence type="ECO:0000256" key="1">
    <source>
        <dbReference type="SAM" id="SignalP"/>
    </source>
</evidence>
<proteinExistence type="predicted"/>